<evidence type="ECO:0000313" key="3">
    <source>
        <dbReference type="Proteomes" id="UP000676246"/>
    </source>
</evidence>
<dbReference type="GO" id="GO:0055085">
    <property type="term" value="P:transmembrane transport"/>
    <property type="evidence" value="ECO:0007669"/>
    <property type="project" value="InterPro"/>
</dbReference>
<dbReference type="PROSITE" id="PS52015">
    <property type="entry name" value="TONB_CTD"/>
    <property type="match status" value="1"/>
</dbReference>
<evidence type="ECO:0000259" key="1">
    <source>
        <dbReference type="PROSITE" id="PS52015"/>
    </source>
</evidence>
<proteinExistence type="predicted"/>
<organism evidence="2 3">
    <name type="scientific">Ideonella alba</name>
    <dbReference type="NCBI Taxonomy" id="2824118"/>
    <lineage>
        <taxon>Bacteria</taxon>
        <taxon>Pseudomonadati</taxon>
        <taxon>Pseudomonadota</taxon>
        <taxon>Betaproteobacteria</taxon>
        <taxon>Burkholderiales</taxon>
        <taxon>Sphaerotilaceae</taxon>
        <taxon>Ideonella</taxon>
    </lineage>
</organism>
<name>A0A940Y5R5_9BURK</name>
<keyword evidence="3" id="KW-1185">Reference proteome</keyword>
<dbReference type="AlphaFoldDB" id="A0A940Y5R5"/>
<dbReference type="EMBL" id="JAGQDD010000001">
    <property type="protein sequence ID" value="MBQ0929211.1"/>
    <property type="molecule type" value="Genomic_DNA"/>
</dbReference>
<reference evidence="2 3" key="1">
    <citation type="submission" date="2021-04" db="EMBL/GenBank/DDBJ databases">
        <title>The genome sequence of Ideonella sp. 3Y2.</title>
        <authorList>
            <person name="Liu Y."/>
        </authorList>
    </citation>
    <scope>NUCLEOTIDE SEQUENCE [LARGE SCALE GENOMIC DNA]</scope>
    <source>
        <strain evidence="2 3">3Y2</strain>
    </source>
</reference>
<feature type="domain" description="TonB C-terminal" evidence="1">
    <location>
        <begin position="35"/>
        <end position="129"/>
    </location>
</feature>
<accession>A0A940Y5R5</accession>
<dbReference type="Proteomes" id="UP000676246">
    <property type="component" value="Unassembled WGS sequence"/>
</dbReference>
<protein>
    <recommendedName>
        <fullName evidence="1">TonB C-terminal domain-containing protein</fullName>
    </recommendedName>
</protein>
<comment type="caution">
    <text evidence="2">The sequence shown here is derived from an EMBL/GenBank/DDBJ whole genome shotgun (WGS) entry which is preliminary data.</text>
</comment>
<dbReference type="InterPro" id="IPR037682">
    <property type="entry name" value="TonB_C"/>
</dbReference>
<dbReference type="RefSeq" id="WP_210851467.1">
    <property type="nucleotide sequence ID" value="NZ_JAGQDD010000001.1"/>
</dbReference>
<sequence length="336" mass="37928">MRRAWAGWVLGAVIGLLAPLHVRAQDRTTVPSPYQQCLTPAGAVRGDPEYPFYAFKTGQPGRVKVALNFDSPTSRPQVEVLEKEGGTEFVDAVREHVQVFRLPCLPAGATPARLLFEFVFQPDRREPVRLEIQDPARAKWEQLAACIKHVSGVEKPDYPELLRLRGIQGRVRAQMQFTAPDQPPRVQMLGRPAHKALMAEVDDWAQGLRMPCHEGPPIEVHSWYVFILEDSAYGFKPGLRFVDLLSLVNGIERQTVNIDTTTLGCPFDLRLRYQQPDRKNAVAQLGNAQASRREFMAWLESWQFKLSAKDLDRIYGDAVTFTVPCLKINLTPKEST</sequence>
<evidence type="ECO:0000313" key="2">
    <source>
        <dbReference type="EMBL" id="MBQ0929211.1"/>
    </source>
</evidence>
<gene>
    <name evidence="2" type="ORF">KAK03_01845</name>
</gene>